<gene>
    <name evidence="8" type="ORF">SAMN04488052_10724</name>
</gene>
<dbReference type="PANTHER" id="PTHR36307">
    <property type="entry name" value="FLAGELLA BASAL BODY P-RING FORMATION PROTEIN FLGA"/>
    <property type="match status" value="1"/>
</dbReference>
<comment type="function">
    <text evidence="6">Involved in the assembly process of the P-ring formation. It may associate with FlgF on the rod constituting a structure essential for the P-ring assembly or may act as a modulator protein for the P-ring assembly.</text>
</comment>
<keyword evidence="8" id="KW-0966">Cell projection</keyword>
<dbReference type="CDD" id="cd11614">
    <property type="entry name" value="SAF_CpaB_FlgA_like"/>
    <property type="match status" value="1"/>
</dbReference>
<proteinExistence type="inferred from homology"/>
<organism evidence="8 9">
    <name type="scientific">Aquisalimonas asiatica</name>
    <dbReference type="NCBI Taxonomy" id="406100"/>
    <lineage>
        <taxon>Bacteria</taxon>
        <taxon>Pseudomonadati</taxon>
        <taxon>Pseudomonadota</taxon>
        <taxon>Gammaproteobacteria</taxon>
        <taxon>Chromatiales</taxon>
        <taxon>Ectothiorhodospiraceae</taxon>
        <taxon>Aquisalimonas</taxon>
    </lineage>
</organism>
<evidence type="ECO:0000256" key="6">
    <source>
        <dbReference type="ARBA" id="ARBA00025643"/>
    </source>
</evidence>
<dbReference type="Gene3D" id="2.30.30.760">
    <property type="match status" value="1"/>
</dbReference>
<reference evidence="8 9" key="1">
    <citation type="submission" date="2016-10" db="EMBL/GenBank/DDBJ databases">
        <authorList>
            <person name="de Groot N.N."/>
        </authorList>
    </citation>
    <scope>NUCLEOTIDE SEQUENCE [LARGE SCALE GENOMIC DNA]</scope>
    <source>
        <strain evidence="8 9">CGMCC 1.6291</strain>
    </source>
</reference>
<dbReference type="NCBIfam" id="TIGR03170">
    <property type="entry name" value="flgA_cterm"/>
    <property type="match status" value="1"/>
</dbReference>
<evidence type="ECO:0000313" key="9">
    <source>
        <dbReference type="Proteomes" id="UP000199657"/>
    </source>
</evidence>
<keyword evidence="8" id="KW-0282">Flagellum</keyword>
<dbReference type="STRING" id="406100.SAMN04488052_10724"/>
<comment type="subcellular location">
    <subcellularLocation>
        <location evidence="1">Periplasm</location>
    </subcellularLocation>
</comment>
<dbReference type="Proteomes" id="UP000199657">
    <property type="component" value="Unassembled WGS sequence"/>
</dbReference>
<accession>A0A1H8UJA5</accession>
<comment type="similarity">
    <text evidence="2">Belongs to the FlgA family.</text>
</comment>
<dbReference type="SMART" id="SM00858">
    <property type="entry name" value="SAF"/>
    <property type="match status" value="1"/>
</dbReference>
<dbReference type="GO" id="GO:0044780">
    <property type="term" value="P:bacterial-type flagellum assembly"/>
    <property type="evidence" value="ECO:0007669"/>
    <property type="project" value="InterPro"/>
</dbReference>
<keyword evidence="4" id="KW-0732">Signal</keyword>
<feature type="domain" description="SAF" evidence="7">
    <location>
        <begin position="128"/>
        <end position="190"/>
    </location>
</feature>
<evidence type="ECO:0000256" key="1">
    <source>
        <dbReference type="ARBA" id="ARBA00004418"/>
    </source>
</evidence>
<protein>
    <recommendedName>
        <fullName evidence="3">Flagella basal body P-ring formation protein FlgA</fullName>
    </recommendedName>
</protein>
<keyword evidence="9" id="KW-1185">Reference proteome</keyword>
<dbReference type="GO" id="GO:0042597">
    <property type="term" value="C:periplasmic space"/>
    <property type="evidence" value="ECO:0007669"/>
    <property type="project" value="UniProtKB-SubCell"/>
</dbReference>
<evidence type="ECO:0000313" key="8">
    <source>
        <dbReference type="EMBL" id="SEP03312.1"/>
    </source>
</evidence>
<dbReference type="Gene3D" id="3.90.1210.10">
    <property type="entry name" value="Antifreeze-like/N-acetylneuraminic acid synthase C-terminal domain"/>
    <property type="match status" value="1"/>
</dbReference>
<dbReference type="RefSeq" id="WP_091645013.1">
    <property type="nucleotide sequence ID" value="NZ_FOEG01000007.1"/>
</dbReference>
<dbReference type="PANTHER" id="PTHR36307:SF1">
    <property type="entry name" value="FLAGELLA BASAL BODY P-RING FORMATION PROTEIN FLGA"/>
    <property type="match status" value="1"/>
</dbReference>
<evidence type="ECO:0000259" key="7">
    <source>
        <dbReference type="SMART" id="SM00858"/>
    </source>
</evidence>
<keyword evidence="5" id="KW-0574">Periplasm</keyword>
<dbReference type="InterPro" id="IPR041231">
    <property type="entry name" value="FlgA_N"/>
</dbReference>
<dbReference type="EMBL" id="FOEG01000007">
    <property type="protein sequence ID" value="SEP03312.1"/>
    <property type="molecule type" value="Genomic_DNA"/>
</dbReference>
<dbReference type="OrthoDB" id="1669037at2"/>
<dbReference type="InterPro" id="IPR013974">
    <property type="entry name" value="SAF"/>
</dbReference>
<sequence>MNTWTHITTWLAGIRVRARASTVRYAAAAFTAPIALGAGTAGADDIQPLDEIHDAVERHAEAELTGDGQSTVDVGRVDQRLRLPRCEEALETFSPPGRSSQSRATVGVRCNHPSPWTLYVSVRVETLKEVYAAARSLSRGALLSQDDLELVEINVNRTRRGYYTSAEELVGMELNRAMRSGEILTPSRVSAPQLVERGQTVLLTLDSRAASVSMNGEALQSGALGDRIRVRNTSSERVIEGEIIGDSRVRVGF</sequence>
<evidence type="ECO:0000256" key="2">
    <source>
        <dbReference type="ARBA" id="ARBA00010474"/>
    </source>
</evidence>
<dbReference type="Pfam" id="PF13144">
    <property type="entry name" value="ChapFlgA"/>
    <property type="match status" value="1"/>
</dbReference>
<name>A0A1H8UJA5_9GAMM</name>
<dbReference type="AlphaFoldDB" id="A0A1H8UJA5"/>
<evidence type="ECO:0000256" key="4">
    <source>
        <dbReference type="ARBA" id="ARBA00022729"/>
    </source>
</evidence>
<dbReference type="InterPro" id="IPR017585">
    <property type="entry name" value="SAF_FlgA"/>
</dbReference>
<keyword evidence="8" id="KW-0969">Cilium</keyword>
<evidence type="ECO:0000256" key="3">
    <source>
        <dbReference type="ARBA" id="ARBA00014754"/>
    </source>
</evidence>
<evidence type="ECO:0000256" key="5">
    <source>
        <dbReference type="ARBA" id="ARBA00022764"/>
    </source>
</evidence>
<dbReference type="InterPro" id="IPR039246">
    <property type="entry name" value="Flagellar_FlgA"/>
</dbReference>
<dbReference type="Pfam" id="PF17656">
    <property type="entry name" value="ChapFlgA_N"/>
    <property type="match status" value="1"/>
</dbReference>